<dbReference type="OrthoDB" id="6381867at2759"/>
<dbReference type="PANTHER" id="PTHR37970">
    <property type="entry name" value="PROTEIN CBG08587"/>
    <property type="match status" value="1"/>
</dbReference>
<name>A0A9Q0NBD4_9DIPT</name>
<protein>
    <submittedName>
        <fullName evidence="1">Uncharacterized protein</fullName>
    </submittedName>
</protein>
<dbReference type="EMBL" id="WJQU01000001">
    <property type="protein sequence ID" value="KAJ6646521.1"/>
    <property type="molecule type" value="Genomic_DNA"/>
</dbReference>
<dbReference type="AlphaFoldDB" id="A0A9Q0NBD4"/>
<comment type="caution">
    <text evidence="1">The sequence shown here is derived from an EMBL/GenBank/DDBJ whole genome shotgun (WGS) entry which is preliminary data.</text>
</comment>
<evidence type="ECO:0000313" key="2">
    <source>
        <dbReference type="Proteomes" id="UP001151699"/>
    </source>
</evidence>
<sequence>MAKKFLQKTTIISLPLRPLANSINLRFEDFTILEGVRGVVAGRRHFIPAVWANQIHVTLALSLDCNQMADMNPITEFCDLVPSHYLPVIPSLEIKMMQATISVLPRMLVDTLQSFGQILKIRSENLKSQSYGSTMNLTENQPMPMRNGTSVQNLSTYETNDNEVDAKVQIPGMPSFDDLLCREVGFVMLQLVNGLKTVQAKGIEELPMGLSNVILCKDLENKDAQARLCVLHGLNQDLSREEEEPMGTLCQCAHYALTSILPPTKLTSILTKILLKDRSESLSRVKSVLEYALWGPSDVPLNGTNKERELALQRWLDLERATILHGLVRSRVELSVYDECHLMFLIDAWKEDLLDVQNKL</sequence>
<accession>A0A9Q0NBD4</accession>
<evidence type="ECO:0000313" key="1">
    <source>
        <dbReference type="EMBL" id="KAJ6646521.1"/>
    </source>
</evidence>
<keyword evidence="2" id="KW-1185">Reference proteome</keyword>
<dbReference type="PANTHER" id="PTHR37970:SF1">
    <property type="entry name" value="SERINE-RICH ADHESIN FOR PLATELETS"/>
    <property type="match status" value="1"/>
</dbReference>
<proteinExistence type="predicted"/>
<dbReference type="Proteomes" id="UP001151699">
    <property type="component" value="Chromosome A"/>
</dbReference>
<reference evidence="1" key="1">
    <citation type="submission" date="2022-07" db="EMBL/GenBank/DDBJ databases">
        <authorList>
            <person name="Trinca V."/>
            <person name="Uliana J.V.C."/>
            <person name="Torres T.T."/>
            <person name="Ward R.J."/>
            <person name="Monesi N."/>
        </authorList>
    </citation>
    <scope>NUCLEOTIDE SEQUENCE</scope>
    <source>
        <strain evidence="1">HSMRA1968</strain>
        <tissue evidence="1">Whole embryos</tissue>
    </source>
</reference>
<organism evidence="1 2">
    <name type="scientific">Pseudolycoriella hygida</name>
    <dbReference type="NCBI Taxonomy" id="35572"/>
    <lineage>
        <taxon>Eukaryota</taxon>
        <taxon>Metazoa</taxon>
        <taxon>Ecdysozoa</taxon>
        <taxon>Arthropoda</taxon>
        <taxon>Hexapoda</taxon>
        <taxon>Insecta</taxon>
        <taxon>Pterygota</taxon>
        <taxon>Neoptera</taxon>
        <taxon>Endopterygota</taxon>
        <taxon>Diptera</taxon>
        <taxon>Nematocera</taxon>
        <taxon>Sciaroidea</taxon>
        <taxon>Sciaridae</taxon>
        <taxon>Pseudolycoriella</taxon>
    </lineage>
</organism>
<gene>
    <name evidence="1" type="ORF">Bhyg_01733</name>
</gene>